<dbReference type="InterPro" id="IPR029063">
    <property type="entry name" value="SAM-dependent_MTases_sf"/>
</dbReference>
<proteinExistence type="predicted"/>
<dbReference type="AlphaFoldDB" id="A0A6A0B1U3"/>
<dbReference type="Gene3D" id="3.40.50.150">
    <property type="entry name" value="Vaccinia Virus protein VP39"/>
    <property type="match status" value="1"/>
</dbReference>
<dbReference type="Proteomes" id="UP000484988">
    <property type="component" value="Unassembled WGS sequence"/>
</dbReference>
<accession>A0A6A0B1U3</accession>
<organism evidence="1 2">
    <name type="scientific">Streptomyces pacificus</name>
    <dbReference type="NCBI Taxonomy" id="2705029"/>
    <lineage>
        <taxon>Bacteria</taxon>
        <taxon>Bacillati</taxon>
        <taxon>Actinomycetota</taxon>
        <taxon>Actinomycetes</taxon>
        <taxon>Kitasatosporales</taxon>
        <taxon>Streptomycetaceae</taxon>
        <taxon>Streptomyces</taxon>
    </lineage>
</organism>
<dbReference type="GO" id="GO:0008168">
    <property type="term" value="F:methyltransferase activity"/>
    <property type="evidence" value="ECO:0007669"/>
    <property type="project" value="UniProtKB-KW"/>
</dbReference>
<evidence type="ECO:0000313" key="1">
    <source>
        <dbReference type="EMBL" id="GFH39062.1"/>
    </source>
</evidence>
<reference evidence="1 2" key="1">
    <citation type="submission" date="2020-02" db="EMBL/GenBank/DDBJ databases">
        <title>Whole Genome Shotgun Sequence of Streptomyces sp. strain CWH03.</title>
        <authorList>
            <person name="Dohra H."/>
            <person name="Kodani S."/>
            <person name="Yamamura H."/>
        </authorList>
    </citation>
    <scope>NUCLEOTIDE SEQUENCE [LARGE SCALE GENOMIC DNA]</scope>
    <source>
        <strain evidence="1 2">CWH03</strain>
    </source>
</reference>
<protein>
    <submittedName>
        <fullName evidence="1">SAM-dependent methyltransferase</fullName>
    </submittedName>
</protein>
<dbReference type="InterPro" id="IPR006764">
    <property type="entry name" value="SAM_dep_MeTrfase_SAV2177_type"/>
</dbReference>
<dbReference type="Pfam" id="PF04672">
    <property type="entry name" value="Methyltransf_19"/>
    <property type="match status" value="1"/>
</dbReference>
<dbReference type="SUPFAM" id="SSF53335">
    <property type="entry name" value="S-adenosyl-L-methionine-dependent methyltransferases"/>
    <property type="match status" value="1"/>
</dbReference>
<keyword evidence="1" id="KW-0489">Methyltransferase</keyword>
<dbReference type="CDD" id="cd02440">
    <property type="entry name" value="AdoMet_MTases"/>
    <property type="match status" value="1"/>
</dbReference>
<evidence type="ECO:0000313" key="2">
    <source>
        <dbReference type="Proteomes" id="UP000484988"/>
    </source>
</evidence>
<name>A0A6A0B1U3_9ACTN</name>
<dbReference type="GO" id="GO:0032259">
    <property type="term" value="P:methylation"/>
    <property type="evidence" value="ECO:0007669"/>
    <property type="project" value="UniProtKB-KW"/>
</dbReference>
<keyword evidence="1" id="KW-0808">Transferase</keyword>
<sequence length="307" mass="34001">MKSGLGDGLGNGMSADLSSDLSSDLNSGLSDNVDEDWMHGKSWSPDAIDTKVPSVARMYDYLLGGDDNYQSDREACGQLLKQAPSSRVLAVNNRRFLQRVVRTLADDYGIRQFVDHGSGLPTQNNVHQIAQAVDPDSRVVYVDNDPIVLAHGRALLEENDRTAVIQADMRDTEGILGHEETVRLIDFDRPVAALFVSVLHCIPDEDDPAGLVRRVAERLAPGSFLVVCQLVSDRPEIRSFVTDFMAEATGGHWGRVREEHEVTEFFRGLHILEPGLVEVSTWRPDTELAPVQQTDEWIEWGGVGRLV</sequence>
<gene>
    <name evidence="1" type="ORF">SCWH03_53270</name>
</gene>
<comment type="caution">
    <text evidence="1">The sequence shown here is derived from an EMBL/GenBank/DDBJ whole genome shotgun (WGS) entry which is preliminary data.</text>
</comment>
<keyword evidence="2" id="KW-1185">Reference proteome</keyword>
<dbReference type="EMBL" id="BLLG01000022">
    <property type="protein sequence ID" value="GFH39062.1"/>
    <property type="molecule type" value="Genomic_DNA"/>
</dbReference>
<dbReference type="PIRSF" id="PIRSF017393">
    <property type="entry name" value="MTase_SAV2177"/>
    <property type="match status" value="1"/>
</dbReference>